<name>A0A420I4M2_9PEZI</name>
<gene>
    <name evidence="1" type="ORF">OnM2_017080</name>
</gene>
<evidence type="ECO:0000313" key="1">
    <source>
        <dbReference type="EMBL" id="RKF64653.1"/>
    </source>
</evidence>
<evidence type="ECO:0000313" key="2">
    <source>
        <dbReference type="Proteomes" id="UP000286134"/>
    </source>
</evidence>
<dbReference type="AlphaFoldDB" id="A0A420I4M2"/>
<protein>
    <submittedName>
        <fullName evidence="1">Uncharacterized protein</fullName>
    </submittedName>
</protein>
<organism evidence="1 2">
    <name type="scientific">Erysiphe neolycopersici</name>
    <dbReference type="NCBI Taxonomy" id="212602"/>
    <lineage>
        <taxon>Eukaryota</taxon>
        <taxon>Fungi</taxon>
        <taxon>Dikarya</taxon>
        <taxon>Ascomycota</taxon>
        <taxon>Pezizomycotina</taxon>
        <taxon>Leotiomycetes</taxon>
        <taxon>Erysiphales</taxon>
        <taxon>Erysiphaceae</taxon>
        <taxon>Erysiphe</taxon>
    </lineage>
</organism>
<comment type="caution">
    <text evidence="1">The sequence shown here is derived from an EMBL/GenBank/DDBJ whole genome shotgun (WGS) entry which is preliminary data.</text>
</comment>
<sequence>MIDSNLGIPIKTMTARSSDVTQNFSIQLGISEAALVILYWDLIPIPICACAVTSKIQIPRSSFHPRIRKFQWRKDSRLTFLKLEP</sequence>
<accession>A0A420I4M2</accession>
<dbReference type="Proteomes" id="UP000286134">
    <property type="component" value="Unassembled WGS sequence"/>
</dbReference>
<dbReference type="EMBL" id="MCFK01001744">
    <property type="protein sequence ID" value="RKF64653.1"/>
    <property type="molecule type" value="Genomic_DNA"/>
</dbReference>
<reference evidence="1 2" key="1">
    <citation type="journal article" date="2018" name="BMC Genomics">
        <title>Comparative genome analyses reveal sequence features reflecting distinct modes of host-adaptation between dicot and monocot powdery mildew.</title>
        <authorList>
            <person name="Wu Y."/>
            <person name="Ma X."/>
            <person name="Pan Z."/>
            <person name="Kale S.D."/>
            <person name="Song Y."/>
            <person name="King H."/>
            <person name="Zhang Q."/>
            <person name="Presley C."/>
            <person name="Deng X."/>
            <person name="Wei C.I."/>
            <person name="Xiao S."/>
        </authorList>
    </citation>
    <scope>NUCLEOTIDE SEQUENCE [LARGE SCALE GENOMIC DNA]</scope>
    <source>
        <strain evidence="1">UMSG2</strain>
    </source>
</reference>
<keyword evidence="2" id="KW-1185">Reference proteome</keyword>
<proteinExistence type="predicted"/>